<gene>
    <name evidence="2" type="ORF">NF348_13385</name>
</gene>
<comment type="caution">
    <text evidence="2">The sequence shown here is derived from an EMBL/GenBank/DDBJ whole genome shotgun (WGS) entry which is preliminary data.</text>
</comment>
<dbReference type="EMBL" id="JAMWDU010000004">
    <property type="protein sequence ID" value="MCP8888111.1"/>
    <property type="molecule type" value="Genomic_DNA"/>
</dbReference>
<keyword evidence="3" id="KW-1185">Reference proteome</keyword>
<dbReference type="InterPro" id="IPR054189">
    <property type="entry name" value="DUF6894"/>
</dbReference>
<organism evidence="2 3">
    <name type="scientific">Devosia ureilytica</name>
    <dbReference type="NCBI Taxonomy" id="2952754"/>
    <lineage>
        <taxon>Bacteria</taxon>
        <taxon>Pseudomonadati</taxon>
        <taxon>Pseudomonadota</taxon>
        <taxon>Alphaproteobacteria</taxon>
        <taxon>Hyphomicrobiales</taxon>
        <taxon>Devosiaceae</taxon>
        <taxon>Devosia</taxon>
    </lineage>
</organism>
<dbReference type="Pfam" id="PF21834">
    <property type="entry name" value="DUF6894"/>
    <property type="match status" value="1"/>
</dbReference>
<reference evidence="2" key="1">
    <citation type="submission" date="2022-06" db="EMBL/GenBank/DDBJ databases">
        <title>Devosia sp. XJ19-45 genome assembly.</title>
        <authorList>
            <person name="Li B."/>
            <person name="Cai M."/>
            <person name="Nie G."/>
            <person name="Li W."/>
        </authorList>
    </citation>
    <scope>NUCLEOTIDE SEQUENCE</scope>
    <source>
        <strain evidence="2">XJ19-45</strain>
    </source>
</reference>
<dbReference type="Proteomes" id="UP001060275">
    <property type="component" value="Unassembled WGS sequence"/>
</dbReference>
<accession>A0A9Q4FS32</accession>
<name>A0A9Q4FS32_9HYPH</name>
<dbReference type="AlphaFoldDB" id="A0A9Q4FS32"/>
<dbReference type="RefSeq" id="WP_254676150.1">
    <property type="nucleotide sequence ID" value="NZ_JAMWDU010000004.1"/>
</dbReference>
<evidence type="ECO:0000313" key="3">
    <source>
        <dbReference type="Proteomes" id="UP001060275"/>
    </source>
</evidence>
<evidence type="ECO:0000259" key="1">
    <source>
        <dbReference type="Pfam" id="PF21834"/>
    </source>
</evidence>
<sequence length="79" mass="8857">MPTYYFNVRQVNGTTTNETYAAEFADDEAARQEAGVAIAEMGRDTASLVGAMEFEVVVTTMNGHEIARRWARFVADDYR</sequence>
<protein>
    <recommendedName>
        <fullName evidence="1">DUF6894 domain-containing protein</fullName>
    </recommendedName>
</protein>
<proteinExistence type="predicted"/>
<feature type="domain" description="DUF6894" evidence="1">
    <location>
        <begin position="4"/>
        <end position="68"/>
    </location>
</feature>
<evidence type="ECO:0000313" key="2">
    <source>
        <dbReference type="EMBL" id="MCP8888111.1"/>
    </source>
</evidence>